<feature type="region of interest" description="Disordered" evidence="1">
    <location>
        <begin position="65"/>
        <end position="121"/>
    </location>
</feature>
<feature type="compositionally biased region" description="Basic and acidic residues" evidence="1">
    <location>
        <begin position="104"/>
        <end position="121"/>
    </location>
</feature>
<name>A0A9P6SLJ0_9FUNG</name>
<evidence type="ECO:0000313" key="2">
    <source>
        <dbReference type="EMBL" id="KAF9980830.1"/>
    </source>
</evidence>
<comment type="caution">
    <text evidence="2">The sequence shown here is derived from an EMBL/GenBank/DDBJ whole genome shotgun (WGS) entry which is preliminary data.</text>
</comment>
<sequence length="121" mass="13843">MQRKLPMKKGWSMMRKETIEDEVDDNDNDDGEWNSDIDEAEGDICEALNVDDMLRAEEAAYGQAILKSSGKEEDDDENEEGDSNNAEEEEEYNEEKEYEETVDEDPKALGEGIDKQQEQKG</sequence>
<accession>A0A9P6SLJ0</accession>
<proteinExistence type="predicted"/>
<dbReference type="Proteomes" id="UP000749646">
    <property type="component" value="Unassembled WGS sequence"/>
</dbReference>
<evidence type="ECO:0000256" key="1">
    <source>
        <dbReference type="SAM" id="MobiDB-lite"/>
    </source>
</evidence>
<protein>
    <submittedName>
        <fullName evidence="2">Uncharacterized protein</fullName>
    </submittedName>
</protein>
<organism evidence="2 3">
    <name type="scientific">Modicella reniformis</name>
    <dbReference type="NCBI Taxonomy" id="1440133"/>
    <lineage>
        <taxon>Eukaryota</taxon>
        <taxon>Fungi</taxon>
        <taxon>Fungi incertae sedis</taxon>
        <taxon>Mucoromycota</taxon>
        <taxon>Mortierellomycotina</taxon>
        <taxon>Mortierellomycetes</taxon>
        <taxon>Mortierellales</taxon>
        <taxon>Mortierellaceae</taxon>
        <taxon>Modicella</taxon>
    </lineage>
</organism>
<reference evidence="2" key="1">
    <citation type="journal article" date="2020" name="Fungal Divers.">
        <title>Resolving the Mortierellaceae phylogeny through synthesis of multi-gene phylogenetics and phylogenomics.</title>
        <authorList>
            <person name="Vandepol N."/>
            <person name="Liber J."/>
            <person name="Desiro A."/>
            <person name="Na H."/>
            <person name="Kennedy M."/>
            <person name="Barry K."/>
            <person name="Grigoriev I.V."/>
            <person name="Miller A.N."/>
            <person name="O'Donnell K."/>
            <person name="Stajich J.E."/>
            <person name="Bonito G."/>
        </authorList>
    </citation>
    <scope>NUCLEOTIDE SEQUENCE</scope>
    <source>
        <strain evidence="2">MES-2147</strain>
    </source>
</reference>
<feature type="compositionally biased region" description="Acidic residues" evidence="1">
    <location>
        <begin position="72"/>
        <end position="103"/>
    </location>
</feature>
<feature type="compositionally biased region" description="Acidic residues" evidence="1">
    <location>
        <begin position="19"/>
        <end position="39"/>
    </location>
</feature>
<dbReference type="AlphaFoldDB" id="A0A9P6SLJ0"/>
<evidence type="ECO:0000313" key="3">
    <source>
        <dbReference type="Proteomes" id="UP000749646"/>
    </source>
</evidence>
<gene>
    <name evidence="2" type="ORF">BGZ65_004632</name>
</gene>
<keyword evidence="3" id="KW-1185">Reference proteome</keyword>
<feature type="region of interest" description="Disordered" evidence="1">
    <location>
        <begin position="1"/>
        <end position="39"/>
    </location>
</feature>
<dbReference type="EMBL" id="JAAAHW010003782">
    <property type="protein sequence ID" value="KAF9980830.1"/>
    <property type="molecule type" value="Genomic_DNA"/>
</dbReference>